<name>A0A5M9N0C9_9EURO</name>
<sequence length="363" mass="39783">MFQADVGATLRDQESVKRLSLAFQQFDHLMLEDKRRSFWPRKSVLRFPFARMKSIYQTAVDDYGIALDQIQGNFIKLEKAHRDFGVALRTIDQDILFARSEQEHAPLGSAANPILIDTEYDSPGLCDGNGGDTIPNTPSSTTHVREGAGGLGNQLPTDSGSNIACFYLDRDKPDTDDCVFGEVDWVSSIKDCKEPALVQDEPSPRLKLDLSIVDSSGHRIQNENPGATAFGGDTFLLHDSKDSAVKDQIVNSHLNKSSTHPPAFKKRRITAKVDGAKTSPIPLEIKPLLSSHLQGNQASPDHVTGGLTHPLMSEGCMQSLGISLQQCSQLEFCESALAMDVEVGHLGLRGTNKQRKRRAASMN</sequence>
<reference evidence="1 2" key="1">
    <citation type="submission" date="2019-08" db="EMBL/GenBank/DDBJ databases">
        <title>The genome sequence of a newly discovered highly antifungal drug resistant Aspergillus species, Aspergillus tanneri NIH 1004.</title>
        <authorList>
            <person name="Mounaud S."/>
            <person name="Singh I."/>
            <person name="Joardar V."/>
            <person name="Pakala S."/>
            <person name="Pakala S."/>
            <person name="Venepally P."/>
            <person name="Chung J.K."/>
            <person name="Losada L."/>
            <person name="Nierman W.C."/>
        </authorList>
    </citation>
    <scope>NUCLEOTIDE SEQUENCE [LARGE SCALE GENOMIC DNA]</scope>
    <source>
        <strain evidence="1 2">NIH1004</strain>
    </source>
</reference>
<dbReference type="RefSeq" id="XP_033432156.1">
    <property type="nucleotide sequence ID" value="XM_033566399.1"/>
</dbReference>
<dbReference type="GeneID" id="54324402"/>
<gene>
    <name evidence="1" type="ORF">ATNIH1004_001700</name>
</gene>
<dbReference type="AlphaFoldDB" id="A0A5M9N0C9"/>
<protein>
    <submittedName>
        <fullName evidence="1">Uncharacterized protein</fullName>
    </submittedName>
</protein>
<evidence type="ECO:0000313" key="1">
    <source>
        <dbReference type="EMBL" id="KAA8652795.1"/>
    </source>
</evidence>
<evidence type="ECO:0000313" key="2">
    <source>
        <dbReference type="Proteomes" id="UP000324241"/>
    </source>
</evidence>
<dbReference type="Proteomes" id="UP000324241">
    <property type="component" value="Unassembled WGS sequence"/>
</dbReference>
<organism evidence="1 2">
    <name type="scientific">Aspergillus tanneri</name>
    <dbReference type="NCBI Taxonomy" id="1220188"/>
    <lineage>
        <taxon>Eukaryota</taxon>
        <taxon>Fungi</taxon>
        <taxon>Dikarya</taxon>
        <taxon>Ascomycota</taxon>
        <taxon>Pezizomycotina</taxon>
        <taxon>Eurotiomycetes</taxon>
        <taxon>Eurotiomycetidae</taxon>
        <taxon>Eurotiales</taxon>
        <taxon>Aspergillaceae</taxon>
        <taxon>Aspergillus</taxon>
        <taxon>Aspergillus subgen. Circumdati</taxon>
    </lineage>
</organism>
<proteinExistence type="predicted"/>
<dbReference type="EMBL" id="QUQM01000002">
    <property type="protein sequence ID" value="KAA8652795.1"/>
    <property type="molecule type" value="Genomic_DNA"/>
</dbReference>
<comment type="caution">
    <text evidence="1">The sequence shown here is derived from an EMBL/GenBank/DDBJ whole genome shotgun (WGS) entry which is preliminary data.</text>
</comment>
<accession>A0A5M9N0C9</accession>